<dbReference type="EMBL" id="PKUQ01000016">
    <property type="protein sequence ID" value="PLW77367.1"/>
    <property type="molecule type" value="Genomic_DNA"/>
</dbReference>
<comment type="caution">
    <text evidence="3">The sequence shown here is derived from an EMBL/GenBank/DDBJ whole genome shotgun (WGS) entry which is preliminary data.</text>
</comment>
<keyword evidence="3" id="KW-0503">Monooxygenase</keyword>
<dbReference type="GO" id="GO:0004497">
    <property type="term" value="F:monooxygenase activity"/>
    <property type="evidence" value="ECO:0007669"/>
    <property type="project" value="UniProtKB-KW"/>
</dbReference>
<dbReference type="PANTHER" id="PTHR30466:SF1">
    <property type="entry name" value="FMN REDUCTASE (NADH) RUTF"/>
    <property type="match status" value="1"/>
</dbReference>
<protein>
    <submittedName>
        <fullName evidence="3">Nitrilotriacetate monooxygenase</fullName>
    </submittedName>
</protein>
<dbReference type="Gene3D" id="2.30.110.10">
    <property type="entry name" value="Electron Transport, Fmn-binding Protein, Chain A"/>
    <property type="match status" value="1"/>
</dbReference>
<evidence type="ECO:0000259" key="2">
    <source>
        <dbReference type="SMART" id="SM00903"/>
    </source>
</evidence>
<evidence type="ECO:0000256" key="1">
    <source>
        <dbReference type="ARBA" id="ARBA00023002"/>
    </source>
</evidence>
<dbReference type="InterPro" id="IPR002563">
    <property type="entry name" value="Flavin_Rdtase-like_dom"/>
</dbReference>
<accession>A0A2N5XSF0</accession>
<dbReference type="InterPro" id="IPR012349">
    <property type="entry name" value="Split_barrel_FMN-bd"/>
</dbReference>
<dbReference type="OrthoDB" id="9792858at2"/>
<dbReference type="InterPro" id="IPR050268">
    <property type="entry name" value="NADH-dep_flavin_reductase"/>
</dbReference>
<dbReference type="GO" id="GO:0042602">
    <property type="term" value="F:riboflavin reductase (NADPH) activity"/>
    <property type="evidence" value="ECO:0007669"/>
    <property type="project" value="TreeGrafter"/>
</dbReference>
<keyword evidence="1" id="KW-0560">Oxidoreductase</keyword>
<dbReference type="Proteomes" id="UP000234881">
    <property type="component" value="Unassembled WGS sequence"/>
</dbReference>
<dbReference type="PANTHER" id="PTHR30466">
    <property type="entry name" value="FLAVIN REDUCTASE"/>
    <property type="match status" value="1"/>
</dbReference>
<keyword evidence="4" id="KW-1185">Reference proteome</keyword>
<dbReference type="SUPFAM" id="SSF50475">
    <property type="entry name" value="FMN-binding split barrel"/>
    <property type="match status" value="1"/>
</dbReference>
<organism evidence="3 4">
    <name type="scientific">Cohaesibacter celericrescens</name>
    <dbReference type="NCBI Taxonomy" id="2067669"/>
    <lineage>
        <taxon>Bacteria</taxon>
        <taxon>Pseudomonadati</taxon>
        <taxon>Pseudomonadota</taxon>
        <taxon>Alphaproteobacteria</taxon>
        <taxon>Hyphomicrobiales</taxon>
        <taxon>Cohaesibacteraceae</taxon>
    </lineage>
</organism>
<dbReference type="GO" id="GO:0010181">
    <property type="term" value="F:FMN binding"/>
    <property type="evidence" value="ECO:0007669"/>
    <property type="project" value="InterPro"/>
</dbReference>
<gene>
    <name evidence="3" type="ORF">C0081_08475</name>
</gene>
<dbReference type="Pfam" id="PF01613">
    <property type="entry name" value="Flavin_Reduct"/>
    <property type="match status" value="1"/>
</dbReference>
<dbReference type="AlphaFoldDB" id="A0A2N5XSF0"/>
<evidence type="ECO:0000313" key="4">
    <source>
        <dbReference type="Proteomes" id="UP000234881"/>
    </source>
</evidence>
<reference evidence="3 4" key="1">
    <citation type="submission" date="2018-01" db="EMBL/GenBank/DDBJ databases">
        <title>The draft genome sequence of Cohaesibacter sp. H1304.</title>
        <authorList>
            <person name="Wang N.-N."/>
            <person name="Du Z.-J."/>
        </authorList>
    </citation>
    <scope>NUCLEOTIDE SEQUENCE [LARGE SCALE GENOMIC DNA]</scope>
    <source>
        <strain evidence="3 4">H1304</strain>
    </source>
</reference>
<proteinExistence type="predicted"/>
<sequence>MEKLMIEEEQFRQALGQFVTGIAVVTTLDEAGTPHGLTINSFNSVSLDPPLVLWSLDKRSHQLEIFSKSGFYAVNILAQSQKQISDRFASFVEDRFADVKWGSGKSGAPVLDGSLAQIDCQVENIVEGGDHIILIGRVIDISHKDGEPLLYHSGNYKAVGALVED</sequence>
<feature type="domain" description="Flavin reductase like" evidence="2">
    <location>
        <begin position="15"/>
        <end position="158"/>
    </location>
</feature>
<dbReference type="SMART" id="SM00903">
    <property type="entry name" value="Flavin_Reduct"/>
    <property type="match status" value="1"/>
</dbReference>
<evidence type="ECO:0000313" key="3">
    <source>
        <dbReference type="EMBL" id="PLW77367.1"/>
    </source>
</evidence>
<name>A0A2N5XSF0_9HYPH</name>